<keyword evidence="2" id="KW-0645">Protease</keyword>
<dbReference type="Gene3D" id="3.40.630.20">
    <property type="entry name" value="Peptidase C15, pyroglutamyl peptidase I-like"/>
    <property type="match status" value="1"/>
</dbReference>
<keyword evidence="3" id="KW-0378">Hydrolase</keyword>
<evidence type="ECO:0000256" key="4">
    <source>
        <dbReference type="ARBA" id="ARBA00022807"/>
    </source>
</evidence>
<dbReference type="InParanoid" id="A0A3N4LMB5"/>
<dbReference type="GO" id="GO:0008234">
    <property type="term" value="F:cysteine-type peptidase activity"/>
    <property type="evidence" value="ECO:0007669"/>
    <property type="project" value="UniProtKB-KW"/>
</dbReference>
<dbReference type="SUPFAM" id="SSF53182">
    <property type="entry name" value="Pyrrolidone carboxyl peptidase (pyroglutamate aminopeptidase)"/>
    <property type="match status" value="1"/>
</dbReference>
<dbReference type="EMBL" id="ML121543">
    <property type="protein sequence ID" value="RPB23970.1"/>
    <property type="molecule type" value="Genomic_DNA"/>
</dbReference>
<dbReference type="InterPro" id="IPR016125">
    <property type="entry name" value="Peptidase_C15-like"/>
</dbReference>
<proteinExistence type="inferred from homology"/>
<dbReference type="AlphaFoldDB" id="A0A3N4LMB5"/>
<accession>A0A3N4LMB5</accession>
<dbReference type="OrthoDB" id="407146at2759"/>
<evidence type="ECO:0000313" key="5">
    <source>
        <dbReference type="EMBL" id="RPB23970.1"/>
    </source>
</evidence>
<dbReference type="InterPro" id="IPR036440">
    <property type="entry name" value="Peptidase_C15-like_sf"/>
</dbReference>
<evidence type="ECO:0000313" key="6">
    <source>
        <dbReference type="Proteomes" id="UP000267821"/>
    </source>
</evidence>
<evidence type="ECO:0000256" key="3">
    <source>
        <dbReference type="ARBA" id="ARBA00022801"/>
    </source>
</evidence>
<dbReference type="PANTHER" id="PTHR23402:SF1">
    <property type="entry name" value="PYROGLUTAMYL-PEPTIDASE I"/>
    <property type="match status" value="1"/>
</dbReference>
<keyword evidence="4" id="KW-0788">Thiol protease</keyword>
<comment type="similarity">
    <text evidence="1">Belongs to the peptidase C15 family.</text>
</comment>
<evidence type="ECO:0000256" key="2">
    <source>
        <dbReference type="ARBA" id="ARBA00022670"/>
    </source>
</evidence>
<gene>
    <name evidence="5" type="ORF">L211DRAFT_837838</name>
</gene>
<evidence type="ECO:0000256" key="1">
    <source>
        <dbReference type="ARBA" id="ARBA00006641"/>
    </source>
</evidence>
<dbReference type="PANTHER" id="PTHR23402">
    <property type="entry name" value="PROTEASE FAMILY C15 PYROGLUTAMYL-PEPTIDASE I-RELATED"/>
    <property type="match status" value="1"/>
</dbReference>
<name>A0A3N4LMB5_9PEZI</name>
<dbReference type="Proteomes" id="UP000267821">
    <property type="component" value="Unassembled WGS sequence"/>
</dbReference>
<keyword evidence="6" id="KW-1185">Reference proteome</keyword>
<sequence>MPTIPDTKGSSNSPNTEAEQHKLKHIKVYLTGYGPFPGIAENPSGQMANSLLPETCISIHLNSHFTLKITIHPHSTPIRVAYADVERIVSEIYTTESFDYILHVGVGLGGGFELEKIAYGDGYYMGDVDGLLPGGKEAKSDYELKNEGLLRHWGGDGSIGPTQDVPMETGLDVDWIVKMVLNGKIKLFEGADGEERGYTAALDQAPVTEGATTAPKKASNNKELRKSKGYKIRPSKDAGRYLCEYIYRKSLEQAISRCEKGGRKPWDWRHDTLAEEFPARKTRSEGNISKRVLFMHVPPVGNLYTVAEDVDCLKQVVVGMVLDGEGLRKNLDDFS</sequence>
<dbReference type="GO" id="GO:0006508">
    <property type="term" value="P:proteolysis"/>
    <property type="evidence" value="ECO:0007669"/>
    <property type="project" value="UniProtKB-KW"/>
</dbReference>
<organism evidence="5 6">
    <name type="scientific">Terfezia boudieri ATCC MYA-4762</name>
    <dbReference type="NCBI Taxonomy" id="1051890"/>
    <lineage>
        <taxon>Eukaryota</taxon>
        <taxon>Fungi</taxon>
        <taxon>Dikarya</taxon>
        <taxon>Ascomycota</taxon>
        <taxon>Pezizomycotina</taxon>
        <taxon>Pezizomycetes</taxon>
        <taxon>Pezizales</taxon>
        <taxon>Pezizaceae</taxon>
        <taxon>Terfezia</taxon>
    </lineage>
</organism>
<reference evidence="5 6" key="1">
    <citation type="journal article" date="2018" name="Nat. Ecol. Evol.">
        <title>Pezizomycetes genomes reveal the molecular basis of ectomycorrhizal truffle lifestyle.</title>
        <authorList>
            <person name="Murat C."/>
            <person name="Payen T."/>
            <person name="Noel B."/>
            <person name="Kuo A."/>
            <person name="Morin E."/>
            <person name="Chen J."/>
            <person name="Kohler A."/>
            <person name="Krizsan K."/>
            <person name="Balestrini R."/>
            <person name="Da Silva C."/>
            <person name="Montanini B."/>
            <person name="Hainaut M."/>
            <person name="Levati E."/>
            <person name="Barry K.W."/>
            <person name="Belfiori B."/>
            <person name="Cichocki N."/>
            <person name="Clum A."/>
            <person name="Dockter R.B."/>
            <person name="Fauchery L."/>
            <person name="Guy J."/>
            <person name="Iotti M."/>
            <person name="Le Tacon F."/>
            <person name="Lindquist E.A."/>
            <person name="Lipzen A."/>
            <person name="Malagnac F."/>
            <person name="Mello A."/>
            <person name="Molinier V."/>
            <person name="Miyauchi S."/>
            <person name="Poulain J."/>
            <person name="Riccioni C."/>
            <person name="Rubini A."/>
            <person name="Sitrit Y."/>
            <person name="Splivallo R."/>
            <person name="Traeger S."/>
            <person name="Wang M."/>
            <person name="Zifcakova L."/>
            <person name="Wipf D."/>
            <person name="Zambonelli A."/>
            <person name="Paolocci F."/>
            <person name="Nowrousian M."/>
            <person name="Ottonello S."/>
            <person name="Baldrian P."/>
            <person name="Spatafora J.W."/>
            <person name="Henrissat B."/>
            <person name="Nagy L.G."/>
            <person name="Aury J.M."/>
            <person name="Wincker P."/>
            <person name="Grigoriev I.V."/>
            <person name="Bonfante P."/>
            <person name="Martin F.M."/>
        </authorList>
    </citation>
    <scope>NUCLEOTIDE SEQUENCE [LARGE SCALE GENOMIC DNA]</scope>
    <source>
        <strain evidence="5 6">ATCC MYA-4762</strain>
    </source>
</reference>
<protein>
    <submittedName>
        <fullName evidence="5">Peptidase C15, pyroglutamyl peptidase I-like protein</fullName>
    </submittedName>
</protein>